<feature type="signal peptide" evidence="2">
    <location>
        <begin position="1"/>
        <end position="16"/>
    </location>
</feature>
<name>A0A0N5CA48_STREA</name>
<feature type="region of interest" description="Disordered" evidence="1">
    <location>
        <begin position="317"/>
        <end position="349"/>
    </location>
</feature>
<organism evidence="3 4">
    <name type="scientific">Strongyloides papillosus</name>
    <name type="common">Intestinal threadworm</name>
    <dbReference type="NCBI Taxonomy" id="174720"/>
    <lineage>
        <taxon>Eukaryota</taxon>
        <taxon>Metazoa</taxon>
        <taxon>Ecdysozoa</taxon>
        <taxon>Nematoda</taxon>
        <taxon>Chromadorea</taxon>
        <taxon>Rhabditida</taxon>
        <taxon>Tylenchina</taxon>
        <taxon>Panagrolaimomorpha</taxon>
        <taxon>Strongyloidoidea</taxon>
        <taxon>Strongyloididae</taxon>
        <taxon>Strongyloides</taxon>
    </lineage>
</organism>
<feature type="chain" id="PRO_5005895601" evidence="2">
    <location>
        <begin position="17"/>
        <end position="779"/>
    </location>
</feature>
<evidence type="ECO:0000256" key="1">
    <source>
        <dbReference type="SAM" id="MobiDB-lite"/>
    </source>
</evidence>
<dbReference type="AlphaFoldDB" id="A0A0N5CA48"/>
<reference evidence="4" key="1">
    <citation type="submission" date="2017-02" db="UniProtKB">
        <authorList>
            <consortium name="WormBaseParasite"/>
        </authorList>
    </citation>
    <scope>IDENTIFICATION</scope>
</reference>
<proteinExistence type="predicted"/>
<dbReference type="Proteomes" id="UP000046392">
    <property type="component" value="Unplaced"/>
</dbReference>
<dbReference type="WBParaSite" id="SPAL_0001477400.1">
    <property type="protein sequence ID" value="SPAL_0001477400.1"/>
    <property type="gene ID" value="SPAL_0001477400"/>
</dbReference>
<dbReference type="Pfam" id="PF13650">
    <property type="entry name" value="Asp_protease_2"/>
    <property type="match status" value="1"/>
</dbReference>
<dbReference type="CDD" id="cd00303">
    <property type="entry name" value="retropepsin_like"/>
    <property type="match status" value="1"/>
</dbReference>
<dbReference type="STRING" id="174720.A0A0N5CA48"/>
<evidence type="ECO:0000256" key="2">
    <source>
        <dbReference type="SAM" id="SignalP"/>
    </source>
</evidence>
<evidence type="ECO:0000313" key="3">
    <source>
        <dbReference type="Proteomes" id="UP000046392"/>
    </source>
</evidence>
<keyword evidence="3" id="KW-1185">Reference proteome</keyword>
<sequence length="779" mass="88972">MMLLIIFNILNRWGLSQLKVIKFCYLKSVILASTHNFSVTSTPLSVLLEDQSYLQLTESFKSRAVTLFSTFQTLNPTISARNLVRLSVDAVCFIKKSSDSTKTINICEHLLKAVENQLNLVQPTIIPPSTPPPVTVGSQTTTLEMSTAWCTHTIFDIKKGESIEPWIDQLELLLEADGITQDARKKAALLAKLPVECRKFVRSKPAEEIANFDQIKTILINKYDGAISVQSAQQRFKSYKIDIEESKFYRSCIEFGKLISTIYGDLSESQLLELQLNFLQSKLTFNDDLWNKMNTRPTYNSYQECVRDLESTLRIVNEKNRNKKKMNNKDFKGNGSPVPNESKPKESFKPAYNVRKDFENQERNARVSDNNLQAIDDTICAQQSRIICDRIGRLRHDIDNPSGENSYEPLMYNAKESHDFYIPIKFPDDVTTIALVDGGATKGVIRESRANALGFRKEISRIKPVCTLANGEIWPTLGMLRTKITLTNNVSVNLNFHVVRDSDLKDKNYSVVLGSDFLTTTNAWLDYGRKVIEIAGRPIVTIDFKDNKKFSSARIRSIRDNFKRSKMTQSADKLVNVIPKNVKGNSNNEVHKSQLSRDNFAHLSYGRSKSYSQRRRSWKKVPSDSKSSYSWHNLVPKATVFYNSSISSTLKRSLQNSWHGNEPASKYNVQNYEINSNSLIDRDSSKHEKQASWKVTQIRKLSPIAPGTKVLVKIPQLNEKDEIGKFQMKCESGYVVIYRENNSFYVMKDNYHTYRKTQVKFPKIDTSYGNPQTNDNLDL</sequence>
<protein>
    <submittedName>
        <fullName evidence="4">Reverse transcriptase domain-containing protein</fullName>
    </submittedName>
</protein>
<keyword evidence="2" id="KW-0732">Signal</keyword>
<dbReference type="InterPro" id="IPR021109">
    <property type="entry name" value="Peptidase_aspartic_dom_sf"/>
</dbReference>
<evidence type="ECO:0000313" key="4">
    <source>
        <dbReference type="WBParaSite" id="SPAL_0001477400.1"/>
    </source>
</evidence>
<accession>A0A0N5CA48</accession>
<dbReference type="Gene3D" id="2.40.70.10">
    <property type="entry name" value="Acid Proteases"/>
    <property type="match status" value="1"/>
</dbReference>